<dbReference type="Gene3D" id="3.40.525.10">
    <property type="entry name" value="CRAL-TRIO lipid binding domain"/>
    <property type="match status" value="1"/>
</dbReference>
<keyword evidence="2" id="KW-0472">Membrane</keyword>
<dbReference type="PROSITE" id="PS50191">
    <property type="entry name" value="CRAL_TRIO"/>
    <property type="match status" value="1"/>
</dbReference>
<dbReference type="SUPFAM" id="SSF52087">
    <property type="entry name" value="CRAL/TRIO domain"/>
    <property type="match status" value="1"/>
</dbReference>
<dbReference type="InterPro" id="IPR013783">
    <property type="entry name" value="Ig-like_fold"/>
</dbReference>
<dbReference type="SUPFAM" id="SSF49354">
    <property type="entry name" value="PapD-like"/>
    <property type="match status" value="1"/>
</dbReference>
<dbReference type="SUPFAM" id="SSF46938">
    <property type="entry name" value="CRAL/TRIO N-terminal domain"/>
    <property type="match status" value="1"/>
</dbReference>
<evidence type="ECO:0000313" key="6">
    <source>
        <dbReference type="WBParaSite" id="L893_g17347.t2"/>
    </source>
</evidence>
<sequence length="567" mass="63946">MTVDEQEALLEFRRRFSQDGCHERVHADDAARVLHDDWWLLGFLRSQSFDLDITKAVVLECIKWRMHFKPTQIGMLEMRSLLETGLMYIRGEDMEGNVILWINFVHHRNGDKEAERLLVYWLERFVMTTHGAPLAVVFNMHGAGLQNMDNDLIRFTLHCFKYYYPSVVRSILILETPQKLNPSWKVVRSWVDSSTLAMMHTVTRHSLAQYVEASYIPTRLGGEDDFAFSMDELARCIPPRVVVAASTSAAREADEMTIAAMPPPPPPRPDRADLDRFANGSTRRVSQLALIGYDPAFQSVKFDSEDSEDGPARSGPLILANNGNGNGRAPSTTRRQSHIPSTLKPIAEARINAAPDQWLETPVLLVCPSEELVLKKVEGENDSIEVVVLKNPSQKHVMYKIKTTSPEKFRVRPTAGIVKPDGMEIIRVYLQNEYKSTVAREKFLIMAMETETQPNGEDFAALWKEAPDNTKILQKLRCSLCENNAVDANVSSPSPPLSSSPLLDDTKDLRAEVKSLANQQRFLLLLIFVLVALQVLSLLYNRFAHAALSDQITACMEAKTKLAKDEL</sequence>
<dbReference type="CDD" id="cd00170">
    <property type="entry name" value="SEC14"/>
    <property type="match status" value="1"/>
</dbReference>
<dbReference type="Proteomes" id="UP000095287">
    <property type="component" value="Unplaced"/>
</dbReference>
<dbReference type="InterPro" id="IPR036273">
    <property type="entry name" value="CRAL/TRIO_N_dom_sf"/>
</dbReference>
<evidence type="ECO:0000259" key="3">
    <source>
        <dbReference type="PROSITE" id="PS50191"/>
    </source>
</evidence>
<dbReference type="Gene3D" id="2.60.40.10">
    <property type="entry name" value="Immunoglobulins"/>
    <property type="match status" value="1"/>
</dbReference>
<reference evidence="6" key="1">
    <citation type="submission" date="2016-11" db="UniProtKB">
        <authorList>
            <consortium name="WormBaseParasite"/>
        </authorList>
    </citation>
    <scope>IDENTIFICATION</scope>
</reference>
<keyword evidence="5" id="KW-1185">Reference proteome</keyword>
<protein>
    <submittedName>
        <fullName evidence="6">Major sperm protein</fullName>
    </submittedName>
</protein>
<dbReference type="InterPro" id="IPR053012">
    <property type="entry name" value="ER-organelle_contact"/>
</dbReference>
<dbReference type="InterPro" id="IPR036865">
    <property type="entry name" value="CRAL-TRIO_dom_sf"/>
</dbReference>
<evidence type="ECO:0000259" key="4">
    <source>
        <dbReference type="PROSITE" id="PS50202"/>
    </source>
</evidence>
<dbReference type="GO" id="GO:0012505">
    <property type="term" value="C:endomembrane system"/>
    <property type="evidence" value="ECO:0007669"/>
    <property type="project" value="TreeGrafter"/>
</dbReference>
<proteinExistence type="predicted"/>
<feature type="transmembrane region" description="Helical" evidence="2">
    <location>
        <begin position="522"/>
        <end position="540"/>
    </location>
</feature>
<feature type="domain" description="MSP" evidence="4">
    <location>
        <begin position="363"/>
        <end position="481"/>
    </location>
</feature>
<dbReference type="SMART" id="SM00516">
    <property type="entry name" value="SEC14"/>
    <property type="match status" value="1"/>
</dbReference>
<dbReference type="AlphaFoldDB" id="A0A1I7YKS9"/>
<dbReference type="Pfam" id="PF00650">
    <property type="entry name" value="CRAL_TRIO"/>
    <property type="match status" value="1"/>
</dbReference>
<dbReference type="InterPro" id="IPR008962">
    <property type="entry name" value="PapD-like_sf"/>
</dbReference>
<dbReference type="GO" id="GO:0140284">
    <property type="term" value="C:endoplasmic reticulum-endosome membrane contact site"/>
    <property type="evidence" value="ECO:0007669"/>
    <property type="project" value="TreeGrafter"/>
</dbReference>
<organism evidence="5 6">
    <name type="scientific">Steinernema glaseri</name>
    <dbReference type="NCBI Taxonomy" id="37863"/>
    <lineage>
        <taxon>Eukaryota</taxon>
        <taxon>Metazoa</taxon>
        <taxon>Ecdysozoa</taxon>
        <taxon>Nematoda</taxon>
        <taxon>Chromadorea</taxon>
        <taxon>Rhabditida</taxon>
        <taxon>Tylenchina</taxon>
        <taxon>Panagrolaimomorpha</taxon>
        <taxon>Strongyloidoidea</taxon>
        <taxon>Steinernematidae</taxon>
        <taxon>Steinernema</taxon>
    </lineage>
</organism>
<dbReference type="InterPro" id="IPR001251">
    <property type="entry name" value="CRAL-TRIO_dom"/>
</dbReference>
<evidence type="ECO:0000313" key="5">
    <source>
        <dbReference type="Proteomes" id="UP000095287"/>
    </source>
</evidence>
<dbReference type="PROSITE" id="PS50202">
    <property type="entry name" value="MSP"/>
    <property type="match status" value="1"/>
</dbReference>
<dbReference type="InterPro" id="IPR000535">
    <property type="entry name" value="MSP_dom"/>
</dbReference>
<dbReference type="WBParaSite" id="L893_g17347.t2">
    <property type="protein sequence ID" value="L893_g17347.t2"/>
    <property type="gene ID" value="L893_g17347"/>
</dbReference>
<dbReference type="Pfam" id="PF00635">
    <property type="entry name" value="Motile_Sperm"/>
    <property type="match status" value="1"/>
</dbReference>
<feature type="domain" description="CRAL-TRIO" evidence="3">
    <location>
        <begin position="77"/>
        <end position="228"/>
    </location>
</feature>
<feature type="compositionally biased region" description="Polar residues" evidence="1">
    <location>
        <begin position="329"/>
        <end position="340"/>
    </location>
</feature>
<dbReference type="PANTHER" id="PTHR46384">
    <property type="entry name" value="MOTILE SPERM DOMAIN-CONTAINING PROTEIN 2"/>
    <property type="match status" value="1"/>
</dbReference>
<keyword evidence="2" id="KW-1133">Transmembrane helix</keyword>
<dbReference type="PANTHER" id="PTHR46384:SF1">
    <property type="entry name" value="MOTILE SPERM DOMAIN-CONTAINING PROTEIN 2"/>
    <property type="match status" value="1"/>
</dbReference>
<feature type="region of interest" description="Disordered" evidence="1">
    <location>
        <begin position="301"/>
        <end position="340"/>
    </location>
</feature>
<accession>A0A1I7YKS9</accession>
<name>A0A1I7YKS9_9BILA</name>
<keyword evidence="2" id="KW-0812">Transmembrane</keyword>
<evidence type="ECO:0000256" key="1">
    <source>
        <dbReference type="SAM" id="MobiDB-lite"/>
    </source>
</evidence>
<evidence type="ECO:0000256" key="2">
    <source>
        <dbReference type="SAM" id="Phobius"/>
    </source>
</evidence>